<dbReference type="GO" id="GO:0016020">
    <property type="term" value="C:membrane"/>
    <property type="evidence" value="ECO:0007669"/>
    <property type="project" value="UniProtKB-SubCell"/>
</dbReference>
<keyword evidence="5 6" id="KW-0472">Membrane</keyword>
<dbReference type="Gene3D" id="1.20.1510.10">
    <property type="entry name" value="Cation efflux protein transmembrane domain"/>
    <property type="match status" value="1"/>
</dbReference>
<feature type="transmembrane region" description="Helical" evidence="6">
    <location>
        <begin position="76"/>
        <end position="101"/>
    </location>
</feature>
<dbReference type="PANTHER" id="PTHR13414">
    <property type="entry name" value="HUEL-CATION TRANSPORTER"/>
    <property type="match status" value="1"/>
</dbReference>
<dbReference type="GO" id="GO:0006829">
    <property type="term" value="P:zinc ion transport"/>
    <property type="evidence" value="ECO:0007669"/>
    <property type="project" value="InterPro"/>
</dbReference>
<evidence type="ECO:0000256" key="4">
    <source>
        <dbReference type="ARBA" id="ARBA00022989"/>
    </source>
</evidence>
<proteinExistence type="predicted"/>
<evidence type="ECO:0000313" key="9">
    <source>
        <dbReference type="Proteomes" id="UP000262379"/>
    </source>
</evidence>
<keyword evidence="9" id="KW-1185">Reference proteome</keyword>
<dbReference type="InterPro" id="IPR036837">
    <property type="entry name" value="Cation_efflux_CTD_sf"/>
</dbReference>
<protein>
    <submittedName>
        <fullName evidence="8">Cation transporter</fullName>
    </submittedName>
</protein>
<evidence type="ECO:0000256" key="6">
    <source>
        <dbReference type="SAM" id="Phobius"/>
    </source>
</evidence>
<dbReference type="GO" id="GO:0008324">
    <property type="term" value="F:monoatomic cation transmembrane transporter activity"/>
    <property type="evidence" value="ECO:0007669"/>
    <property type="project" value="InterPro"/>
</dbReference>
<accession>A0A371XFQ7</accession>
<dbReference type="PANTHER" id="PTHR13414:SF9">
    <property type="entry name" value="PROTON-COUPLED ZINC ANTIPORTER SLC30A9, MITOCHONDRIAL"/>
    <property type="match status" value="1"/>
</dbReference>
<comment type="subcellular location">
    <subcellularLocation>
        <location evidence="1">Membrane</location>
        <topology evidence="1">Multi-pass membrane protein</topology>
    </subcellularLocation>
</comment>
<dbReference type="NCBIfam" id="TIGR01297">
    <property type="entry name" value="CDF"/>
    <property type="match status" value="1"/>
</dbReference>
<dbReference type="SUPFAM" id="SSF160240">
    <property type="entry name" value="Cation efflux protein cytoplasmic domain-like"/>
    <property type="match status" value="1"/>
</dbReference>
<feature type="transmembrane region" description="Helical" evidence="6">
    <location>
        <begin position="113"/>
        <end position="134"/>
    </location>
</feature>
<evidence type="ECO:0000313" key="8">
    <source>
        <dbReference type="EMBL" id="RFC67864.1"/>
    </source>
</evidence>
<evidence type="ECO:0000256" key="5">
    <source>
        <dbReference type="ARBA" id="ARBA00023136"/>
    </source>
</evidence>
<dbReference type="InterPro" id="IPR027469">
    <property type="entry name" value="Cation_efflux_TMD_sf"/>
</dbReference>
<keyword evidence="2" id="KW-0813">Transport</keyword>
<evidence type="ECO:0000259" key="7">
    <source>
        <dbReference type="Pfam" id="PF01545"/>
    </source>
</evidence>
<gene>
    <name evidence="8" type="ORF">DY251_09785</name>
</gene>
<name>A0A371XFQ7_9HYPH</name>
<dbReference type="InterPro" id="IPR002524">
    <property type="entry name" value="Cation_efflux"/>
</dbReference>
<dbReference type="EMBL" id="QURN01000006">
    <property type="protein sequence ID" value="RFC67864.1"/>
    <property type="molecule type" value="Genomic_DNA"/>
</dbReference>
<dbReference type="RefSeq" id="WP_116623699.1">
    <property type="nucleotide sequence ID" value="NZ_QURN01000006.1"/>
</dbReference>
<feature type="transmembrane region" description="Helical" evidence="6">
    <location>
        <begin position="192"/>
        <end position="210"/>
    </location>
</feature>
<dbReference type="Pfam" id="PF01545">
    <property type="entry name" value="Cation_efflux"/>
    <property type="match status" value="1"/>
</dbReference>
<dbReference type="SUPFAM" id="SSF161111">
    <property type="entry name" value="Cation efflux protein transmembrane domain-like"/>
    <property type="match status" value="1"/>
</dbReference>
<keyword evidence="4 6" id="KW-1133">Transmembrane helix</keyword>
<feature type="domain" description="Cation efflux protein transmembrane" evidence="7">
    <location>
        <begin position="11"/>
        <end position="216"/>
    </location>
</feature>
<dbReference type="AlphaFoldDB" id="A0A371XFQ7"/>
<feature type="transmembrane region" description="Helical" evidence="6">
    <location>
        <begin position="166"/>
        <end position="185"/>
    </location>
</feature>
<dbReference type="Proteomes" id="UP000262379">
    <property type="component" value="Unassembled WGS sequence"/>
</dbReference>
<dbReference type="InterPro" id="IPR058533">
    <property type="entry name" value="Cation_efflux_TM"/>
</dbReference>
<organism evidence="8 9">
    <name type="scientific">Mesorhizobium denitrificans</name>
    <dbReference type="NCBI Taxonomy" id="2294114"/>
    <lineage>
        <taxon>Bacteria</taxon>
        <taxon>Pseudomonadati</taxon>
        <taxon>Pseudomonadota</taxon>
        <taxon>Alphaproteobacteria</taxon>
        <taxon>Hyphomicrobiales</taxon>
        <taxon>Phyllobacteriaceae</taxon>
        <taxon>Mesorhizobium</taxon>
    </lineage>
</organism>
<keyword evidence="3 6" id="KW-0812">Transmembrane</keyword>
<dbReference type="InterPro" id="IPR040177">
    <property type="entry name" value="SLC30A9"/>
</dbReference>
<evidence type="ECO:0000256" key="1">
    <source>
        <dbReference type="ARBA" id="ARBA00004141"/>
    </source>
</evidence>
<evidence type="ECO:0000256" key="3">
    <source>
        <dbReference type="ARBA" id="ARBA00022692"/>
    </source>
</evidence>
<sequence length="318" mass="34312">MKPTGSRIVIYAALAGNLAIAATKFAASWYTGSSAMLSEAIHSLVDTSNQVLLLFGLRRAARPATPNHPFGHGMEIYFWAFVVALMIFALGGALSIYEGIARLQEPTPMTTPWVNFAVLGASIVIESLSLRVAWKELRENDPNGSALSAVRGSKDPSIFAIFCEDAAALAGLAVALLGITLAVLLDKPIFDGIASIAIGLILIGTSGFLARETLSLMTGESASKEVLNDARDVLESDKRVVSVEDILSMHLAPDDVLLAVSIDFRDDMTSDEIEDAVYQLGERLRERQPVIKRIFLRPVGRKDHPRSMKARSTVQSST</sequence>
<comment type="caution">
    <text evidence="8">The sequence shown here is derived from an EMBL/GenBank/DDBJ whole genome shotgun (WGS) entry which is preliminary data.</text>
</comment>
<evidence type="ECO:0000256" key="2">
    <source>
        <dbReference type="ARBA" id="ARBA00022448"/>
    </source>
</evidence>
<reference evidence="9" key="1">
    <citation type="submission" date="2018-08" db="EMBL/GenBank/DDBJ databases">
        <authorList>
            <person name="Im W.T."/>
        </authorList>
    </citation>
    <scope>NUCLEOTIDE SEQUENCE [LARGE SCALE GENOMIC DNA]</scope>
    <source>
        <strain evidence="9">LA-28</strain>
    </source>
</reference>